<organism evidence="2 3">
    <name type="scientific">Candidatus Obscuribacter phosphatis</name>
    <dbReference type="NCBI Taxonomy" id="1906157"/>
    <lineage>
        <taxon>Bacteria</taxon>
        <taxon>Bacillati</taxon>
        <taxon>Candidatus Melainabacteria</taxon>
        <taxon>Candidatus Obscuribacterales</taxon>
        <taxon>Candidatus Obscuribacteraceae</taxon>
        <taxon>Candidatus Obscuribacter</taxon>
    </lineage>
</organism>
<gene>
    <name evidence="2" type="ORF">J0M35_06335</name>
</gene>
<keyword evidence="1" id="KW-0812">Transmembrane</keyword>
<evidence type="ECO:0000313" key="3">
    <source>
        <dbReference type="Proteomes" id="UP000664277"/>
    </source>
</evidence>
<keyword evidence="1" id="KW-1133">Transmembrane helix</keyword>
<protein>
    <submittedName>
        <fullName evidence="2">Uncharacterized protein</fullName>
    </submittedName>
</protein>
<keyword evidence="1" id="KW-0472">Membrane</keyword>
<feature type="transmembrane region" description="Helical" evidence="1">
    <location>
        <begin position="27"/>
        <end position="46"/>
    </location>
</feature>
<comment type="caution">
    <text evidence="2">The sequence shown here is derived from an EMBL/GenBank/DDBJ whole genome shotgun (WGS) entry which is preliminary data.</text>
</comment>
<dbReference type="Proteomes" id="UP000664277">
    <property type="component" value="Unassembled WGS sequence"/>
</dbReference>
<dbReference type="AlphaFoldDB" id="A0A8J7P9M4"/>
<reference evidence="2" key="1">
    <citation type="submission" date="2021-02" db="EMBL/GenBank/DDBJ databases">
        <title>Genome-Resolved Metagenomics of a Microbial Community Performing Photosynthetic Biological Nutrient Removal.</title>
        <authorList>
            <person name="Mcdaniel E.A."/>
        </authorList>
    </citation>
    <scope>NUCLEOTIDE SEQUENCE</scope>
    <source>
        <strain evidence="2">UWPOB_OBS1</strain>
    </source>
</reference>
<evidence type="ECO:0000256" key="1">
    <source>
        <dbReference type="SAM" id="Phobius"/>
    </source>
</evidence>
<dbReference type="EMBL" id="JAFLCK010000006">
    <property type="protein sequence ID" value="MBN8659962.1"/>
    <property type="molecule type" value="Genomic_DNA"/>
</dbReference>
<accession>A0A8J7P9M4</accession>
<name>A0A8J7P9M4_9BACT</name>
<evidence type="ECO:0000313" key="2">
    <source>
        <dbReference type="EMBL" id="MBN8659962.1"/>
    </source>
</evidence>
<proteinExistence type="predicted"/>
<sequence>MPYSSQTKDTPLVEPYCASHSLIAGPAFYLVMLIMSMLLTLIVVLASGRRKQVNKRLALSLDERMAKLYLLATELGDRSDYLGRSLAQDSAAAVQKEAIFEFYRKLTILDAAYLYTKKLTGELAIESLAKCLRFCDLLILEAENFEALALPKLTKEENSKEKQLPIETEENQAKFKACRFYKPSWSEVDEYASRLVIDSQGAMAQLLQELNQLEEVRRLTKS</sequence>